<organism evidence="1">
    <name type="scientific">Anguilla anguilla</name>
    <name type="common">European freshwater eel</name>
    <name type="synonym">Muraena anguilla</name>
    <dbReference type="NCBI Taxonomy" id="7936"/>
    <lineage>
        <taxon>Eukaryota</taxon>
        <taxon>Metazoa</taxon>
        <taxon>Chordata</taxon>
        <taxon>Craniata</taxon>
        <taxon>Vertebrata</taxon>
        <taxon>Euteleostomi</taxon>
        <taxon>Actinopterygii</taxon>
        <taxon>Neopterygii</taxon>
        <taxon>Teleostei</taxon>
        <taxon>Anguilliformes</taxon>
        <taxon>Anguillidae</taxon>
        <taxon>Anguilla</taxon>
    </lineage>
</organism>
<accession>A0A0E9QAJ7</accession>
<dbReference type="AlphaFoldDB" id="A0A0E9QAJ7"/>
<dbReference type="EMBL" id="GBXM01094686">
    <property type="protein sequence ID" value="JAH13891.1"/>
    <property type="molecule type" value="Transcribed_RNA"/>
</dbReference>
<sequence>MEFTLQTIKYIKKIMKQ</sequence>
<protein>
    <submittedName>
        <fullName evidence="1">Uncharacterized protein</fullName>
    </submittedName>
</protein>
<proteinExistence type="predicted"/>
<reference evidence="1" key="2">
    <citation type="journal article" date="2015" name="Fish Shellfish Immunol.">
        <title>Early steps in the European eel (Anguilla anguilla)-Vibrio vulnificus interaction in the gills: Role of the RtxA13 toxin.</title>
        <authorList>
            <person name="Callol A."/>
            <person name="Pajuelo D."/>
            <person name="Ebbesson L."/>
            <person name="Teles M."/>
            <person name="MacKenzie S."/>
            <person name="Amaro C."/>
        </authorList>
    </citation>
    <scope>NUCLEOTIDE SEQUENCE</scope>
</reference>
<evidence type="ECO:0000313" key="1">
    <source>
        <dbReference type="EMBL" id="JAH13891.1"/>
    </source>
</evidence>
<reference evidence="1" key="1">
    <citation type="submission" date="2014-11" db="EMBL/GenBank/DDBJ databases">
        <authorList>
            <person name="Amaro Gonzalez C."/>
        </authorList>
    </citation>
    <scope>NUCLEOTIDE SEQUENCE</scope>
</reference>
<name>A0A0E9QAJ7_ANGAN</name>